<keyword evidence="3" id="KW-1185">Reference proteome</keyword>
<gene>
    <name evidence="2" type="ordered locus">GDI2295</name>
</gene>
<dbReference type="AlphaFoldDB" id="A9HM13"/>
<sequence length="121" mass="12486">MMLMLLAGLAACTVKRPEGDSIDVPPTGLFSGAPRPDATPPGKAGAARPGRPDNAGDLAARQPDYRPLPDAPGMQMISSGFDSNASDDDAEKEDGKHYVIPDTQVSYGAHGTRQGQPAAGQ</sequence>
<dbReference type="KEGG" id="gdi:GDI2295"/>
<evidence type="ECO:0008006" key="4">
    <source>
        <dbReference type="Google" id="ProtNLM"/>
    </source>
</evidence>
<dbReference type="Proteomes" id="UP000001176">
    <property type="component" value="Chromosome"/>
</dbReference>
<dbReference type="EMBL" id="AM889285">
    <property type="protein sequence ID" value="CAP56238.1"/>
    <property type="molecule type" value="Genomic_DNA"/>
</dbReference>
<proteinExistence type="predicted"/>
<evidence type="ECO:0000256" key="1">
    <source>
        <dbReference type="SAM" id="MobiDB-lite"/>
    </source>
</evidence>
<feature type="region of interest" description="Disordered" evidence="1">
    <location>
        <begin position="15"/>
        <end position="121"/>
    </location>
</feature>
<reference evidence="2 3" key="1">
    <citation type="journal article" date="2009" name="BMC Genomics">
        <title>Complete genome sequence of the sugarcane nitrogen-fixing endophyte Gluconacetobacter diazotrophicus Pal5.</title>
        <authorList>
            <person name="Bertalan M."/>
            <person name="Albano R."/>
            <person name="Padua V."/>
            <person name="Rouws L."/>
            <person name="Rojas C."/>
            <person name="Hemerly A."/>
            <person name="Teixeira K."/>
            <person name="Schwab S."/>
            <person name="Araujo J."/>
            <person name="Oliveira A."/>
            <person name="Franca L."/>
            <person name="Magalhaes V."/>
            <person name="Alqueres S."/>
            <person name="Cardoso A."/>
            <person name="Almeida W."/>
            <person name="Loureiro M.M."/>
            <person name="Nogueira E."/>
            <person name="Cidade D."/>
            <person name="Oliveira D."/>
            <person name="Simao T."/>
            <person name="Macedo J."/>
            <person name="Valadao A."/>
            <person name="Dreschsel M."/>
            <person name="Freitas F."/>
            <person name="Vidal M."/>
            <person name="Guedes H."/>
            <person name="Rodrigues E."/>
            <person name="Meneses C."/>
            <person name="Brioso P."/>
            <person name="Pozzer L."/>
            <person name="Figueiredo D."/>
            <person name="Montano H."/>
            <person name="Junior J."/>
            <person name="Filho G."/>
            <person name="Flores V."/>
            <person name="Ferreira B."/>
            <person name="Branco A."/>
            <person name="Gonzalez P."/>
            <person name="Guillobel H."/>
            <person name="Lemos M."/>
            <person name="Seibel L."/>
            <person name="Macedo J."/>
            <person name="Alves-Ferreira M."/>
            <person name="Sachetto-Martins G."/>
            <person name="Coelho A."/>
            <person name="Santos E."/>
            <person name="Amaral G."/>
            <person name="Neves A."/>
            <person name="Pacheco A.B."/>
            <person name="Carvalho D."/>
            <person name="Lery L."/>
            <person name="Bisch P."/>
            <person name="Rossle S.C."/>
            <person name="Urmenyi T."/>
            <person name="Kruger W.V."/>
            <person name="Martins O."/>
            <person name="Baldani J.I."/>
            <person name="Ferreira P.C."/>
        </authorList>
    </citation>
    <scope>NUCLEOTIDE SEQUENCE [LARGE SCALE GENOMIC DNA]</scope>
    <source>
        <strain evidence="3">ATCC 49037 / DSM 5601 / CCUG 37298 / CIP 103539 / LMG 7603 / PAl5</strain>
    </source>
</reference>
<protein>
    <recommendedName>
        <fullName evidence="4">Lipoprotein</fullName>
    </recommendedName>
</protein>
<accession>A9HM13</accession>
<evidence type="ECO:0000313" key="3">
    <source>
        <dbReference type="Proteomes" id="UP000001176"/>
    </source>
</evidence>
<evidence type="ECO:0000313" key="2">
    <source>
        <dbReference type="EMBL" id="CAP56238.1"/>
    </source>
</evidence>
<organism evidence="2 3">
    <name type="scientific">Gluconacetobacter diazotrophicus (strain ATCC 49037 / DSM 5601 / CCUG 37298 / CIP 103539 / LMG 7603 / PAl5)</name>
    <dbReference type="NCBI Taxonomy" id="272568"/>
    <lineage>
        <taxon>Bacteria</taxon>
        <taxon>Pseudomonadati</taxon>
        <taxon>Pseudomonadota</taxon>
        <taxon>Alphaproteobacteria</taxon>
        <taxon>Acetobacterales</taxon>
        <taxon>Acetobacteraceae</taxon>
        <taxon>Gluconacetobacter</taxon>
    </lineage>
</organism>
<name>A9HM13_GLUDA</name>